<evidence type="ECO:0000313" key="2">
    <source>
        <dbReference type="EMBL" id="PHT48451.1"/>
    </source>
</evidence>
<feature type="compositionally biased region" description="Basic and acidic residues" evidence="1">
    <location>
        <begin position="71"/>
        <end position="81"/>
    </location>
</feature>
<feature type="region of interest" description="Disordered" evidence="1">
    <location>
        <begin position="230"/>
        <end position="251"/>
    </location>
</feature>
<accession>A0A2G2WTD8</accession>
<feature type="compositionally biased region" description="Basic and acidic residues" evidence="1">
    <location>
        <begin position="25"/>
        <end position="36"/>
    </location>
</feature>
<protein>
    <submittedName>
        <fullName evidence="2">Cytochrome c biogenesis CcmF N-terminal-like mitochondrial protein 1</fullName>
    </submittedName>
</protein>
<feature type="compositionally biased region" description="Polar residues" evidence="1">
    <location>
        <begin position="49"/>
        <end position="63"/>
    </location>
</feature>
<feature type="compositionally biased region" description="Basic residues" evidence="1">
    <location>
        <begin position="37"/>
        <end position="48"/>
    </location>
</feature>
<comment type="caution">
    <text evidence="2">The sequence shown here is derived from an EMBL/GenBank/DDBJ whole genome shotgun (WGS) entry which is preliminary data.</text>
</comment>
<evidence type="ECO:0000256" key="1">
    <source>
        <dbReference type="SAM" id="MobiDB-lite"/>
    </source>
</evidence>
<dbReference type="EMBL" id="MLFT02000005">
    <property type="protein sequence ID" value="PHT48451.1"/>
    <property type="molecule type" value="Genomic_DNA"/>
</dbReference>
<proteinExistence type="predicted"/>
<dbReference type="STRING" id="33114.A0A2G2WTD8"/>
<dbReference type="AlphaFoldDB" id="A0A2G2WTD8"/>
<organism evidence="2 3">
    <name type="scientific">Capsicum baccatum</name>
    <name type="common">Peruvian pepper</name>
    <dbReference type="NCBI Taxonomy" id="33114"/>
    <lineage>
        <taxon>Eukaryota</taxon>
        <taxon>Viridiplantae</taxon>
        <taxon>Streptophyta</taxon>
        <taxon>Embryophyta</taxon>
        <taxon>Tracheophyta</taxon>
        <taxon>Spermatophyta</taxon>
        <taxon>Magnoliopsida</taxon>
        <taxon>eudicotyledons</taxon>
        <taxon>Gunneridae</taxon>
        <taxon>Pentapetalae</taxon>
        <taxon>asterids</taxon>
        <taxon>lamiids</taxon>
        <taxon>Solanales</taxon>
        <taxon>Solanaceae</taxon>
        <taxon>Solanoideae</taxon>
        <taxon>Capsiceae</taxon>
        <taxon>Capsicum</taxon>
    </lineage>
</organism>
<keyword evidence="3" id="KW-1185">Reference proteome</keyword>
<dbReference type="OrthoDB" id="1262627at2759"/>
<sequence length="264" mass="29874">MIRRGQNCINWSGIQKTGPRGRLSKPNETRKNMESSKKHKRRKVHRRLGNSTPGSPGSTTAGPNHSRLRKRQMEVGKDQKSGMKSQLYTPFVLRTLVDSELRSRRNRTFDGPTLFYAPLYPERKMQPRPSFRPGTACPVSQDRLGGAWPPNQFLVSVNQDSPSREGRALRLRASCFGTISFLTSRAALSTRLKEDDSRRPSIDLGRFGKGVLITGIVPFSICAMARWNENRGSRRRKRTPKKGVPITDTDDFSSMFQAPMDRIT</sequence>
<gene>
    <name evidence="2" type="ORF">CQW23_12659</name>
</gene>
<feature type="region of interest" description="Disordered" evidence="1">
    <location>
        <begin position="1"/>
        <end position="83"/>
    </location>
</feature>
<reference evidence="2 3" key="1">
    <citation type="journal article" date="2017" name="Genome Biol.">
        <title>New reference genome sequences of hot pepper reveal the massive evolution of plant disease-resistance genes by retroduplication.</title>
        <authorList>
            <person name="Kim S."/>
            <person name="Park J."/>
            <person name="Yeom S.I."/>
            <person name="Kim Y.M."/>
            <person name="Seo E."/>
            <person name="Kim K.T."/>
            <person name="Kim M.S."/>
            <person name="Lee J.M."/>
            <person name="Cheong K."/>
            <person name="Shin H.S."/>
            <person name="Kim S.B."/>
            <person name="Han K."/>
            <person name="Lee J."/>
            <person name="Park M."/>
            <person name="Lee H.A."/>
            <person name="Lee H.Y."/>
            <person name="Lee Y."/>
            <person name="Oh S."/>
            <person name="Lee J.H."/>
            <person name="Choi E."/>
            <person name="Choi E."/>
            <person name="Lee S.E."/>
            <person name="Jeon J."/>
            <person name="Kim H."/>
            <person name="Choi G."/>
            <person name="Song H."/>
            <person name="Lee J."/>
            <person name="Lee S.C."/>
            <person name="Kwon J.K."/>
            <person name="Lee H.Y."/>
            <person name="Koo N."/>
            <person name="Hong Y."/>
            <person name="Kim R.W."/>
            <person name="Kang W.H."/>
            <person name="Huh J.H."/>
            <person name="Kang B.C."/>
            <person name="Yang T.J."/>
            <person name="Lee Y.H."/>
            <person name="Bennetzen J.L."/>
            <person name="Choi D."/>
        </authorList>
    </citation>
    <scope>NUCLEOTIDE SEQUENCE [LARGE SCALE GENOMIC DNA]</scope>
    <source>
        <strain evidence="3">cv. PBC81</strain>
    </source>
</reference>
<reference evidence="3" key="2">
    <citation type="journal article" date="2017" name="J. Anim. Genet.">
        <title>Multiple reference genome sequences of hot pepper reveal the massive evolution of plant disease resistance genes by retroduplication.</title>
        <authorList>
            <person name="Kim S."/>
            <person name="Park J."/>
            <person name="Yeom S.-I."/>
            <person name="Kim Y.-M."/>
            <person name="Seo E."/>
            <person name="Kim K.-T."/>
            <person name="Kim M.-S."/>
            <person name="Lee J.M."/>
            <person name="Cheong K."/>
            <person name="Shin H.-S."/>
            <person name="Kim S.-B."/>
            <person name="Han K."/>
            <person name="Lee J."/>
            <person name="Park M."/>
            <person name="Lee H.-A."/>
            <person name="Lee H.-Y."/>
            <person name="Lee Y."/>
            <person name="Oh S."/>
            <person name="Lee J.H."/>
            <person name="Choi E."/>
            <person name="Choi E."/>
            <person name="Lee S.E."/>
            <person name="Jeon J."/>
            <person name="Kim H."/>
            <person name="Choi G."/>
            <person name="Song H."/>
            <person name="Lee J."/>
            <person name="Lee S.-C."/>
            <person name="Kwon J.-K."/>
            <person name="Lee H.-Y."/>
            <person name="Koo N."/>
            <person name="Hong Y."/>
            <person name="Kim R.W."/>
            <person name="Kang W.-H."/>
            <person name="Huh J.H."/>
            <person name="Kang B.-C."/>
            <person name="Yang T.-J."/>
            <person name="Lee Y.-H."/>
            <person name="Bennetzen J.L."/>
            <person name="Choi D."/>
        </authorList>
    </citation>
    <scope>NUCLEOTIDE SEQUENCE [LARGE SCALE GENOMIC DNA]</scope>
    <source>
        <strain evidence="3">cv. PBC81</strain>
    </source>
</reference>
<dbReference type="Proteomes" id="UP000224567">
    <property type="component" value="Unassembled WGS sequence"/>
</dbReference>
<evidence type="ECO:0000313" key="3">
    <source>
        <dbReference type="Proteomes" id="UP000224567"/>
    </source>
</evidence>
<name>A0A2G2WTD8_CAPBA</name>